<dbReference type="GO" id="GO:0016787">
    <property type="term" value="F:hydrolase activity"/>
    <property type="evidence" value="ECO:0007669"/>
    <property type="project" value="UniProtKB-KW"/>
</dbReference>
<evidence type="ECO:0000313" key="2">
    <source>
        <dbReference type="EMBL" id="CDG84035.1"/>
    </source>
</evidence>
<dbReference type="OrthoDB" id="135231at2"/>
<protein>
    <submittedName>
        <fullName evidence="2">Alpha/beta hydrolase fold family protein</fullName>
    </submittedName>
</protein>
<dbReference type="InterPro" id="IPR029058">
    <property type="entry name" value="AB_hydrolase_fold"/>
</dbReference>
<evidence type="ECO:0000313" key="3">
    <source>
        <dbReference type="Proteomes" id="UP000027604"/>
    </source>
</evidence>
<keyword evidence="2" id="KW-0378">Hydrolase</keyword>
<dbReference type="PATRIC" id="fig|1349767.4.peg.23"/>
<dbReference type="PANTHER" id="PTHR43689:SF8">
    <property type="entry name" value="ALPHA_BETA-HYDROLASES SUPERFAMILY PROTEIN"/>
    <property type="match status" value="1"/>
</dbReference>
<dbReference type="Proteomes" id="UP000027604">
    <property type="component" value="Chromosome I"/>
</dbReference>
<reference evidence="2 3" key="1">
    <citation type="journal article" date="2015" name="Genome Announc.">
        <title>Genome Sequence of Mushroom Soft-Rot Pathogen Janthinobacterium agaricidamnosum.</title>
        <authorList>
            <person name="Graupner K."/>
            <person name="Lackner G."/>
            <person name="Hertweck C."/>
        </authorList>
    </citation>
    <scope>NUCLEOTIDE SEQUENCE [LARGE SCALE GENOMIC DNA]</scope>
    <source>
        <strain evidence="3">NBRC 102515 / DSM 9628</strain>
    </source>
</reference>
<evidence type="ECO:0000259" key="1">
    <source>
        <dbReference type="Pfam" id="PF12697"/>
    </source>
</evidence>
<dbReference type="AlphaFoldDB" id="W0V8X7"/>
<organism evidence="2 3">
    <name type="scientific">Janthinobacterium agaricidamnosum NBRC 102515 = DSM 9628</name>
    <dbReference type="NCBI Taxonomy" id="1349767"/>
    <lineage>
        <taxon>Bacteria</taxon>
        <taxon>Pseudomonadati</taxon>
        <taxon>Pseudomonadota</taxon>
        <taxon>Betaproteobacteria</taxon>
        <taxon>Burkholderiales</taxon>
        <taxon>Oxalobacteraceae</taxon>
        <taxon>Janthinobacterium</taxon>
    </lineage>
</organism>
<keyword evidence="3" id="KW-1185">Reference proteome</keyword>
<dbReference type="eggNOG" id="COG2267">
    <property type="taxonomic scope" value="Bacteria"/>
</dbReference>
<dbReference type="HOGENOM" id="CLU_020336_26_0_4"/>
<dbReference type="Gene3D" id="3.40.50.1820">
    <property type="entry name" value="alpha/beta hydrolase"/>
    <property type="match status" value="1"/>
</dbReference>
<accession>W0V8X7</accession>
<dbReference type="KEGG" id="jag:GJA_3416"/>
<sequence length="261" mass="28538">MPILTLDATQAIHYQLIEGQPGQPWLVFLHEGLGCTAMWQDFPARLCQATGCAGLVYDRHGYGQSSALTAGRNIHYLHDYALRELPALLEHVLPGREYFLIGHSDGGSIALIHAAERPPRLRGVITEAAHVFVEAETLAGIRAADAAFDAGKLRALEKYHGDKTETLFKAWSLTWQTFGFQFWNIEYLLPSIVCPALVVQGNEDQYGSAAQVDTISRLALNATPVMIEKCGHAPHQEQPDALLALMANFLQGQLASVPAAL</sequence>
<dbReference type="SUPFAM" id="SSF53474">
    <property type="entry name" value="alpha/beta-Hydrolases"/>
    <property type="match status" value="1"/>
</dbReference>
<feature type="domain" description="AB hydrolase-1" evidence="1">
    <location>
        <begin position="26"/>
        <end position="244"/>
    </location>
</feature>
<dbReference type="STRING" id="1349767.GJA_3416"/>
<dbReference type="RefSeq" id="WP_038493957.1">
    <property type="nucleotide sequence ID" value="NZ_BCTH01000055.1"/>
</dbReference>
<gene>
    <name evidence="2" type="ORF">GJA_3416</name>
</gene>
<name>W0V8X7_9BURK</name>
<dbReference type="PANTHER" id="PTHR43689">
    <property type="entry name" value="HYDROLASE"/>
    <property type="match status" value="1"/>
</dbReference>
<dbReference type="EMBL" id="HG322949">
    <property type="protein sequence ID" value="CDG84035.1"/>
    <property type="molecule type" value="Genomic_DNA"/>
</dbReference>
<dbReference type="InterPro" id="IPR000073">
    <property type="entry name" value="AB_hydrolase_1"/>
</dbReference>
<dbReference type="Pfam" id="PF12697">
    <property type="entry name" value="Abhydrolase_6"/>
    <property type="match status" value="1"/>
</dbReference>
<proteinExistence type="predicted"/>